<proteinExistence type="predicted"/>
<keyword evidence="3" id="KW-1185">Reference proteome</keyword>
<dbReference type="SUPFAM" id="SSF54427">
    <property type="entry name" value="NTF2-like"/>
    <property type="match status" value="1"/>
</dbReference>
<dbReference type="InterPro" id="IPR032710">
    <property type="entry name" value="NTF2-like_dom_sf"/>
</dbReference>
<evidence type="ECO:0000313" key="2">
    <source>
        <dbReference type="EMBL" id="CCQ46528.1"/>
    </source>
</evidence>
<dbReference type="EMBL" id="CAQI01000044">
    <property type="protein sequence ID" value="CCQ46528.1"/>
    <property type="molecule type" value="Genomic_DNA"/>
</dbReference>
<dbReference type="Pfam" id="PF13577">
    <property type="entry name" value="SnoaL_4"/>
    <property type="match status" value="1"/>
</dbReference>
<name>A0A024H3G3_9MICC</name>
<dbReference type="CDD" id="cd00531">
    <property type="entry name" value="NTF2_like"/>
    <property type="match status" value="1"/>
</dbReference>
<protein>
    <recommendedName>
        <fullName evidence="1">SnoaL-like domain-containing protein</fullName>
    </recommendedName>
</protein>
<evidence type="ECO:0000259" key="1">
    <source>
        <dbReference type="Pfam" id="PF13577"/>
    </source>
</evidence>
<dbReference type="STRING" id="861266.ARTSIC4J27_2491"/>
<evidence type="ECO:0000313" key="3">
    <source>
        <dbReference type="Proteomes" id="UP000035722"/>
    </source>
</evidence>
<dbReference type="Proteomes" id="UP000035722">
    <property type="component" value="Unassembled WGS sequence"/>
</dbReference>
<dbReference type="AlphaFoldDB" id="A0A024H3G3"/>
<reference evidence="3" key="1">
    <citation type="journal article" date="2014" name="Genome Announc.">
        <title>Genome Sequence of Arthrobacter siccitolerans 4J27, a Xeroprotectant-Producing Desiccation-Tolerant Microorganism.</title>
        <authorList>
            <person name="Manzanera M."/>
            <person name="Santa-Cruz-Calvo L."/>
            <person name="Vilchez J.I."/>
            <person name="Garcia-Fontana C."/>
            <person name="Silva-Castro G.A."/>
            <person name="Calvo C."/>
            <person name="Gonzalez-Lopez J."/>
        </authorList>
    </citation>
    <scope>NUCLEOTIDE SEQUENCE [LARGE SCALE GENOMIC DNA]</scope>
    <source>
        <strain evidence="3">4J27</strain>
    </source>
</reference>
<dbReference type="InterPro" id="IPR037401">
    <property type="entry name" value="SnoaL-like"/>
</dbReference>
<dbReference type="Gene3D" id="3.10.450.50">
    <property type="match status" value="1"/>
</dbReference>
<comment type="caution">
    <text evidence="2">The sequence shown here is derived from an EMBL/GenBank/DDBJ whole genome shotgun (WGS) entry which is preliminary data.</text>
</comment>
<feature type="domain" description="SnoaL-like" evidence="1">
    <location>
        <begin position="6"/>
        <end position="160"/>
    </location>
</feature>
<organism evidence="2 3">
    <name type="scientific">Pseudarthrobacter siccitolerans</name>
    <dbReference type="NCBI Taxonomy" id="861266"/>
    <lineage>
        <taxon>Bacteria</taxon>
        <taxon>Bacillati</taxon>
        <taxon>Actinomycetota</taxon>
        <taxon>Actinomycetes</taxon>
        <taxon>Micrococcales</taxon>
        <taxon>Micrococcaceae</taxon>
        <taxon>Pseudarthrobacter</taxon>
    </lineage>
</organism>
<accession>A0A024H3G3</accession>
<sequence>MSDVEQLQAIAAITRVKSKYANSIDHRRWDEFESLFAPDAQLDESDFPNARKPGSNEPASKAAFEYLEAVASQGAVWPVVGRAAIRATVSSTREDHGMVHHIFNPDIELTSDTTATAVFRYESHHWLLTGEPVAYMHNFGTYHESYVRLDDGRWYIKTLRLARLRVECS</sequence>
<gene>
    <name evidence="2" type="ORF">ARTSIC4J27_2491</name>
</gene>